<dbReference type="SUPFAM" id="SSF53474">
    <property type="entry name" value="alpha/beta-Hydrolases"/>
    <property type="match status" value="2"/>
</dbReference>
<dbReference type="InterPro" id="IPR029058">
    <property type="entry name" value="AB_hydrolase_fold"/>
</dbReference>
<evidence type="ECO:0000313" key="10">
    <source>
        <dbReference type="Proteomes" id="UP000813444"/>
    </source>
</evidence>
<name>A0A8K0SJ15_9HYPO</name>
<dbReference type="OrthoDB" id="3039123at2759"/>
<accession>A0A8K0SJ15</accession>
<dbReference type="InterPro" id="IPR011118">
    <property type="entry name" value="Tannase/feruloyl_esterase"/>
</dbReference>
<evidence type="ECO:0000313" key="9">
    <source>
        <dbReference type="EMBL" id="KAH7305195.1"/>
    </source>
</evidence>
<organism evidence="9 10">
    <name type="scientific">Stachybotrys elegans</name>
    <dbReference type="NCBI Taxonomy" id="80388"/>
    <lineage>
        <taxon>Eukaryota</taxon>
        <taxon>Fungi</taxon>
        <taxon>Dikarya</taxon>
        <taxon>Ascomycota</taxon>
        <taxon>Pezizomycotina</taxon>
        <taxon>Sordariomycetes</taxon>
        <taxon>Hypocreomycetidae</taxon>
        <taxon>Hypocreales</taxon>
        <taxon>Stachybotryaceae</taxon>
        <taxon>Stachybotrys</taxon>
    </lineage>
</organism>
<comment type="similarity">
    <text evidence="1 8">Belongs to the tannase family.</text>
</comment>
<dbReference type="PANTHER" id="PTHR33938">
    <property type="entry name" value="FERULOYL ESTERASE B-RELATED"/>
    <property type="match status" value="1"/>
</dbReference>
<protein>
    <recommendedName>
        <fullName evidence="8">Carboxylic ester hydrolase</fullName>
        <ecNumber evidence="8">3.1.1.-</ecNumber>
    </recommendedName>
</protein>
<dbReference type="PANTHER" id="PTHR33938:SF13">
    <property type="entry name" value="CARBOXYLIC ESTER HYDROLASE"/>
    <property type="match status" value="1"/>
</dbReference>
<evidence type="ECO:0000256" key="3">
    <source>
        <dbReference type="ARBA" id="ARBA00022723"/>
    </source>
</evidence>
<evidence type="ECO:0000256" key="8">
    <source>
        <dbReference type="RuleBase" id="RU361238"/>
    </source>
</evidence>
<dbReference type="Pfam" id="PF07519">
    <property type="entry name" value="Tannase"/>
    <property type="match status" value="1"/>
</dbReference>
<keyword evidence="7" id="KW-1015">Disulfide bond</keyword>
<reference evidence="9" key="1">
    <citation type="journal article" date="2021" name="Nat. Commun.">
        <title>Genetic determinants of endophytism in the Arabidopsis root mycobiome.</title>
        <authorList>
            <person name="Mesny F."/>
            <person name="Miyauchi S."/>
            <person name="Thiergart T."/>
            <person name="Pickel B."/>
            <person name="Atanasova L."/>
            <person name="Karlsson M."/>
            <person name="Huettel B."/>
            <person name="Barry K.W."/>
            <person name="Haridas S."/>
            <person name="Chen C."/>
            <person name="Bauer D."/>
            <person name="Andreopoulos W."/>
            <person name="Pangilinan J."/>
            <person name="LaButti K."/>
            <person name="Riley R."/>
            <person name="Lipzen A."/>
            <person name="Clum A."/>
            <person name="Drula E."/>
            <person name="Henrissat B."/>
            <person name="Kohler A."/>
            <person name="Grigoriev I.V."/>
            <person name="Martin F.M."/>
            <person name="Hacquard S."/>
        </authorList>
    </citation>
    <scope>NUCLEOTIDE SEQUENCE</scope>
    <source>
        <strain evidence="9">MPI-CAGE-CH-0235</strain>
    </source>
</reference>
<dbReference type="AlphaFoldDB" id="A0A8K0SJ15"/>
<evidence type="ECO:0000256" key="6">
    <source>
        <dbReference type="ARBA" id="ARBA00022837"/>
    </source>
</evidence>
<keyword evidence="2" id="KW-0719">Serine esterase</keyword>
<gene>
    <name evidence="9" type="ORF">B0I35DRAFT_362227</name>
</gene>
<evidence type="ECO:0000256" key="5">
    <source>
        <dbReference type="ARBA" id="ARBA00022801"/>
    </source>
</evidence>
<keyword evidence="6" id="KW-0106">Calcium</keyword>
<proteinExistence type="inferred from homology"/>
<dbReference type="GO" id="GO:0046872">
    <property type="term" value="F:metal ion binding"/>
    <property type="evidence" value="ECO:0007669"/>
    <property type="project" value="UniProtKB-KW"/>
</dbReference>
<evidence type="ECO:0000256" key="2">
    <source>
        <dbReference type="ARBA" id="ARBA00022487"/>
    </source>
</evidence>
<comment type="caution">
    <text evidence="9">The sequence shown here is derived from an EMBL/GenBank/DDBJ whole genome shotgun (WGS) entry which is preliminary data.</text>
</comment>
<evidence type="ECO:0000256" key="7">
    <source>
        <dbReference type="ARBA" id="ARBA00023157"/>
    </source>
</evidence>
<sequence>MIVSPAALCVPSTFDALSIPAARVVAVNAAVVANFSAESPEWLRFSQPSQSLVNANFCNVTITYTHPGQGDNVSVETWLPLDGWNQRLQSAGGGGYGAGRFDGVYGAMYGALADGYATSSTDAGLLPTPDPSGWAHVSPGNINWYNLQNLASVSLGELATVSKYVISRFYGKNPEYSYFNGCSQGGRQGLELAQRYPDAYDGIMAGAPGIRLPEASPALLWAQQLMREAGEYPFPCELDTVVQAAIDFCDPLDGVVDGIVGEPYMCLEQFDASTLIGREITCAQTNSTMTISATAVQVVTGTWQGPSTLDGRQLFPGPLPGADLTGNLPYSVAPGPALTLCTEEGCMGLDNVPAQQWVQLWVSRLETVDFDNLSREEFLRLLHQSRQWFGSVFNTNDPDISPFQKAGGKLITFIGLADNAILPTPLEQYYQSVSDVVSDVDGFFRYFEVPGLGHCAGGPGSLPIHLFEGLRAWVENGTAPEHSPVTITNLEGGIEERIICPYPQKPTFNESCAETGSRECWTCS</sequence>
<keyword evidence="10" id="KW-1185">Reference proteome</keyword>
<dbReference type="Proteomes" id="UP000813444">
    <property type="component" value="Unassembled WGS sequence"/>
</dbReference>
<dbReference type="EC" id="3.1.1.-" evidence="8"/>
<dbReference type="GO" id="GO:0030600">
    <property type="term" value="F:feruloyl esterase activity"/>
    <property type="evidence" value="ECO:0007669"/>
    <property type="project" value="UniProtKB-ARBA"/>
</dbReference>
<dbReference type="EMBL" id="JAGPNK010000019">
    <property type="protein sequence ID" value="KAH7305195.1"/>
    <property type="molecule type" value="Genomic_DNA"/>
</dbReference>
<keyword evidence="5 8" id="KW-0378">Hydrolase</keyword>
<keyword evidence="3" id="KW-0479">Metal-binding</keyword>
<keyword evidence="4" id="KW-0732">Signal</keyword>
<evidence type="ECO:0000256" key="1">
    <source>
        <dbReference type="ARBA" id="ARBA00006249"/>
    </source>
</evidence>
<evidence type="ECO:0000256" key="4">
    <source>
        <dbReference type="ARBA" id="ARBA00022729"/>
    </source>
</evidence>